<dbReference type="Gene3D" id="2.50.20.20">
    <property type="match status" value="1"/>
</dbReference>
<dbReference type="Proteomes" id="UP000471521">
    <property type="component" value="Unassembled WGS sequence"/>
</dbReference>
<accession>A0A6B0SKL6</accession>
<dbReference type="AlphaFoldDB" id="A0A6B0SKL6"/>
<keyword evidence="2" id="KW-1185">Reference proteome</keyword>
<dbReference type="InterPro" id="IPR046720">
    <property type="entry name" value="DUF6612"/>
</dbReference>
<evidence type="ECO:0000313" key="2">
    <source>
        <dbReference type="Proteomes" id="UP000471521"/>
    </source>
</evidence>
<evidence type="ECO:0008006" key="3">
    <source>
        <dbReference type="Google" id="ProtNLM"/>
    </source>
</evidence>
<name>A0A6B0SKL6_9EURY</name>
<reference evidence="1 2" key="1">
    <citation type="submission" date="2019-12" db="EMBL/GenBank/DDBJ databases">
        <title>Isolation and characterization of three novel carbon monoxide-oxidizing members of Halobacteria from salione crusts and soils.</title>
        <authorList>
            <person name="Myers M.R."/>
            <person name="King G.M."/>
        </authorList>
    </citation>
    <scope>NUCLEOTIDE SEQUENCE [LARGE SCALE GENOMIC DNA]</scope>
    <source>
        <strain evidence="1 2">PCN9</strain>
    </source>
</reference>
<proteinExistence type="predicted"/>
<dbReference type="PROSITE" id="PS51257">
    <property type="entry name" value="PROKAR_LIPOPROTEIN"/>
    <property type="match status" value="1"/>
</dbReference>
<dbReference type="EMBL" id="WUUU01000005">
    <property type="protein sequence ID" value="MXR19420.1"/>
    <property type="molecule type" value="Genomic_DNA"/>
</dbReference>
<dbReference type="OrthoDB" id="253210at2157"/>
<organism evidence="1 2">
    <name type="scientific">Halobacterium bonnevillei</name>
    <dbReference type="NCBI Taxonomy" id="2692200"/>
    <lineage>
        <taxon>Archaea</taxon>
        <taxon>Methanobacteriati</taxon>
        <taxon>Methanobacteriota</taxon>
        <taxon>Stenosarchaea group</taxon>
        <taxon>Halobacteria</taxon>
        <taxon>Halobacteriales</taxon>
        <taxon>Halobacteriaceae</taxon>
        <taxon>Halobacterium</taxon>
    </lineage>
</organism>
<dbReference type="RefSeq" id="WP_159525009.1">
    <property type="nucleotide sequence ID" value="NZ_WUUU01000005.1"/>
</dbReference>
<comment type="caution">
    <text evidence="1">The sequence shown here is derived from an EMBL/GenBank/DDBJ whole genome shotgun (WGS) entry which is preliminary data.</text>
</comment>
<dbReference type="SUPFAM" id="SSF89392">
    <property type="entry name" value="Prokaryotic lipoproteins and lipoprotein localization factors"/>
    <property type="match status" value="1"/>
</dbReference>
<gene>
    <name evidence="1" type="ORF">GRX66_01925</name>
</gene>
<evidence type="ECO:0000313" key="1">
    <source>
        <dbReference type="EMBL" id="MXR19420.1"/>
    </source>
</evidence>
<sequence>MRVRALQAAVVAALVVTAGCAGLPGSDGETGDEAPSADELEADVVAAMSDVERYRLTMQMNVSANGQTLSMTQRGAFDREAERARLNVSLFGQDATTYIDGTTMYLQSNGEWQTQDLSESGVWGDSESLARQRQILDSGNVSVAGGGTVGSTATTVLRVDPDTEDMKALVQQQQGQQALDGVTIENATYRMHVANETNLVRQVEADLTMTVNGQTAETTVTMTFSDYGEPVDITIPDAATEQPSRVGGSERVPAIA</sequence>
<dbReference type="InterPro" id="IPR029046">
    <property type="entry name" value="LolA/LolB/LppX"/>
</dbReference>
<dbReference type="Pfam" id="PF20316">
    <property type="entry name" value="DUF6612"/>
    <property type="match status" value="1"/>
</dbReference>
<protein>
    <recommendedName>
        <fullName evidence="3">LppX_LprAFG lipoprotein</fullName>
    </recommendedName>
</protein>